<protein>
    <submittedName>
        <fullName evidence="3">Ureidoacrylate peracid hydrolase</fullName>
        <ecNumber evidence="3">3.5.1.110</ecNumber>
    </submittedName>
</protein>
<reference evidence="3 4" key="1">
    <citation type="submission" date="2020-07" db="EMBL/GenBank/DDBJ databases">
        <title>Genomic Encyclopedia of Type Strains, Phase IV (KMG-V): Genome sequencing to study the core and pangenomes of soil and plant-associated prokaryotes.</title>
        <authorList>
            <person name="Whitman W."/>
        </authorList>
    </citation>
    <scope>NUCLEOTIDE SEQUENCE [LARGE SCALE GENOMIC DNA]</scope>
    <source>
        <strain evidence="3 4">SAS40</strain>
    </source>
</reference>
<dbReference type="AlphaFoldDB" id="A0A7Y9ISU3"/>
<dbReference type="EMBL" id="JACBYR010000001">
    <property type="protein sequence ID" value="NYE82293.1"/>
    <property type="molecule type" value="Genomic_DNA"/>
</dbReference>
<accession>A0A7Y9ISU3</accession>
<keyword evidence="4" id="KW-1185">Reference proteome</keyword>
<dbReference type="InterPro" id="IPR036380">
    <property type="entry name" value="Isochorismatase-like_sf"/>
</dbReference>
<evidence type="ECO:0000313" key="4">
    <source>
        <dbReference type="Proteomes" id="UP000542125"/>
    </source>
</evidence>
<dbReference type="RefSeq" id="WP_179585015.1">
    <property type="nucleotide sequence ID" value="NZ_JACBYR010000001.1"/>
</dbReference>
<evidence type="ECO:0000313" key="3">
    <source>
        <dbReference type="EMBL" id="NYE82293.1"/>
    </source>
</evidence>
<dbReference type="PANTHER" id="PTHR43540">
    <property type="entry name" value="PEROXYUREIDOACRYLATE/UREIDOACRYLATE AMIDOHYDROLASE-RELATED"/>
    <property type="match status" value="1"/>
</dbReference>
<dbReference type="Proteomes" id="UP000542125">
    <property type="component" value="Unassembled WGS sequence"/>
</dbReference>
<dbReference type="PANTHER" id="PTHR43540:SF6">
    <property type="entry name" value="ISOCHORISMATASE-LIKE DOMAIN-CONTAINING PROTEIN"/>
    <property type="match status" value="1"/>
</dbReference>
<keyword evidence="1 3" id="KW-0378">Hydrolase</keyword>
<proteinExistence type="predicted"/>
<evidence type="ECO:0000259" key="2">
    <source>
        <dbReference type="Pfam" id="PF00857"/>
    </source>
</evidence>
<feature type="domain" description="Isochorismatase-like" evidence="2">
    <location>
        <begin position="32"/>
        <end position="218"/>
    </location>
</feature>
<dbReference type="InterPro" id="IPR000868">
    <property type="entry name" value="Isochorismatase-like_dom"/>
</dbReference>
<dbReference type="Pfam" id="PF00857">
    <property type="entry name" value="Isochorismatase"/>
    <property type="match status" value="1"/>
</dbReference>
<dbReference type="CDD" id="cd00431">
    <property type="entry name" value="cysteine_hydrolases"/>
    <property type="match status" value="1"/>
</dbReference>
<dbReference type="EC" id="3.5.1.110" evidence="3"/>
<dbReference type="Gene3D" id="3.40.50.850">
    <property type="entry name" value="Isochorismatase-like"/>
    <property type="match status" value="1"/>
</dbReference>
<dbReference type="GO" id="GO:0016787">
    <property type="term" value="F:hydrolase activity"/>
    <property type="evidence" value="ECO:0007669"/>
    <property type="project" value="UniProtKB-KW"/>
</dbReference>
<dbReference type="InterPro" id="IPR050272">
    <property type="entry name" value="Isochorismatase-like_hydrls"/>
</dbReference>
<organism evidence="3 4">
    <name type="scientific">Pigmentiphaga litoralis</name>
    <dbReference type="NCBI Taxonomy" id="516702"/>
    <lineage>
        <taxon>Bacteria</taxon>
        <taxon>Pseudomonadati</taxon>
        <taxon>Pseudomonadota</taxon>
        <taxon>Betaproteobacteria</taxon>
        <taxon>Burkholderiales</taxon>
        <taxon>Alcaligenaceae</taxon>
        <taxon>Pigmentiphaga</taxon>
    </lineage>
</organism>
<gene>
    <name evidence="3" type="ORF">FHW18_001564</name>
</gene>
<dbReference type="SUPFAM" id="SSF52499">
    <property type="entry name" value="Isochorismatase-like hydrolases"/>
    <property type="match status" value="1"/>
</dbReference>
<comment type="caution">
    <text evidence="3">The sequence shown here is derived from an EMBL/GenBank/DDBJ whole genome shotgun (WGS) entry which is preliminary data.</text>
</comment>
<sequence length="226" mass="24889">MHDIDIRPHIIDRVVARRGRHHLFDRIDAKTTALVVIDMQPTFVAEGGAGEVPMSRGIVPNINAVAQVLRDRGGVVVWVVHANARIGDSSDWSGFYDRFVAQDVRARTIEMNAPRPTSDALWHGLDVHPSDVHIVKNRYSALVSGSSGLERSLRSLGITNLLIAGTKTNVCCESTGRDAMMLDFFPIMVSDCLAALSDEEHRATLETFIQQFGDVMTSGEVAERLK</sequence>
<name>A0A7Y9ISU3_9BURK</name>
<evidence type="ECO:0000256" key="1">
    <source>
        <dbReference type="ARBA" id="ARBA00022801"/>
    </source>
</evidence>